<reference evidence="2 3" key="1">
    <citation type="journal article" date="2016" name="Front. Microbiol.">
        <title>Genome and transcriptome sequences reveal the specific parasitism of the nematophagous Purpureocillium lilacinum 36-1.</title>
        <authorList>
            <person name="Xie J."/>
            <person name="Li S."/>
            <person name="Mo C."/>
            <person name="Xiao X."/>
            <person name="Peng D."/>
            <person name="Wang G."/>
            <person name="Xiao Y."/>
        </authorList>
    </citation>
    <scope>NUCLEOTIDE SEQUENCE [LARGE SCALE GENOMIC DNA]</scope>
    <source>
        <strain evidence="2 3">36-1</strain>
    </source>
</reference>
<proteinExistence type="predicted"/>
<dbReference type="EMBL" id="LCWV01000038">
    <property type="protein sequence ID" value="PWI65079.1"/>
    <property type="molecule type" value="Genomic_DNA"/>
</dbReference>
<evidence type="ECO:0000256" key="1">
    <source>
        <dbReference type="SAM" id="MobiDB-lite"/>
    </source>
</evidence>
<organism evidence="2 3">
    <name type="scientific">Purpureocillium lilacinum</name>
    <name type="common">Paecilomyces lilacinus</name>
    <dbReference type="NCBI Taxonomy" id="33203"/>
    <lineage>
        <taxon>Eukaryota</taxon>
        <taxon>Fungi</taxon>
        <taxon>Dikarya</taxon>
        <taxon>Ascomycota</taxon>
        <taxon>Pezizomycotina</taxon>
        <taxon>Sordariomycetes</taxon>
        <taxon>Hypocreomycetidae</taxon>
        <taxon>Hypocreales</taxon>
        <taxon>Ophiocordycipitaceae</taxon>
        <taxon>Purpureocillium</taxon>
    </lineage>
</organism>
<evidence type="ECO:0000313" key="2">
    <source>
        <dbReference type="EMBL" id="PWI65079.1"/>
    </source>
</evidence>
<accession>A0A2U3DS57</accession>
<evidence type="ECO:0000313" key="3">
    <source>
        <dbReference type="Proteomes" id="UP000245956"/>
    </source>
</evidence>
<protein>
    <submittedName>
        <fullName evidence="2">Uncharacterized protein</fullName>
    </submittedName>
</protein>
<feature type="compositionally biased region" description="Polar residues" evidence="1">
    <location>
        <begin position="402"/>
        <end position="411"/>
    </location>
</feature>
<comment type="caution">
    <text evidence="2">The sequence shown here is derived from an EMBL/GenBank/DDBJ whole genome shotgun (WGS) entry which is preliminary data.</text>
</comment>
<gene>
    <name evidence="2" type="ORF">PCL_07378</name>
</gene>
<name>A0A2U3DS57_PURLI</name>
<dbReference type="AlphaFoldDB" id="A0A2U3DS57"/>
<dbReference type="Proteomes" id="UP000245956">
    <property type="component" value="Unassembled WGS sequence"/>
</dbReference>
<feature type="region of interest" description="Disordered" evidence="1">
    <location>
        <begin position="372"/>
        <end position="417"/>
    </location>
</feature>
<sequence>MLHEMGYDDDTTHADDVPSFDKWLRVNGRPAELLDGQHRVAALKRLVSGSDTGKEELYWPCNIYDRNGHGDIWVQLATVASERPGIFHGTVAEMEEQILDALRLSGDVSFPLPRLVTIWRNERWRQMTTRWCETTVGRATFQISTWDWMICHRIDDVCIRWMATGKTWADAVTVLVHAFRQVLGTLAQLPGDAAKLVSFDDCKMMSASLDAERTQEQVQELFYQGQSGKPLSAASKSNPKLLQSFDDRGYWDIYDRVLRTSALRFADVHRLTGMSKEKGRVLFQVLDQVVTWLNPKRTAAVNPSTGQPRTPPKTQNLAGAIDEMLDARNDSVVGDISNSSSLGIVPSLRERFPSGLTSRFLSNENPMIISQSNPFGAMAEDNGHANVGPPSVNYTAGDPQSPHGTDSQPYSGDQLAFSGDRPIATELRTRMVASDALVKSSQIMPDKALGPRIIPPCSFDPHCIMTAQMPPGSKQ</sequence>